<dbReference type="KEGG" id="mcos:GM418_15565"/>
<name>A0A6I6JUU2_9BACT</name>
<evidence type="ECO:0000313" key="2">
    <source>
        <dbReference type="EMBL" id="QGY45039.1"/>
    </source>
</evidence>
<protein>
    <recommendedName>
        <fullName evidence="4">TonB C-terminal domain-containing protein</fullName>
    </recommendedName>
</protein>
<dbReference type="AlphaFoldDB" id="A0A6I6JUU2"/>
<evidence type="ECO:0000313" key="3">
    <source>
        <dbReference type="Proteomes" id="UP000428260"/>
    </source>
</evidence>
<accession>A0A6I6JUU2</accession>
<dbReference type="EMBL" id="CP046401">
    <property type="protein sequence ID" value="QGY45039.1"/>
    <property type="molecule type" value="Genomic_DNA"/>
</dbReference>
<gene>
    <name evidence="2" type="ORF">GM418_15565</name>
</gene>
<dbReference type="Gene3D" id="3.30.1150.10">
    <property type="match status" value="1"/>
</dbReference>
<keyword evidence="3" id="KW-1185">Reference proteome</keyword>
<reference evidence="2 3" key="1">
    <citation type="submission" date="2019-11" db="EMBL/GenBank/DDBJ databases">
        <authorList>
            <person name="Zheng R.K."/>
            <person name="Sun C.M."/>
        </authorList>
    </citation>
    <scope>NUCLEOTIDE SEQUENCE [LARGE SCALE GENOMIC DNA]</scope>
    <source>
        <strain evidence="2 3">WC007</strain>
    </source>
</reference>
<sequence>MPHFPGGYYVMQDYISKKQQKIELGKGIKGRAKVFFTVNAKGKVSDIKIAEKDNDDAAKGAVMVASGIPDRTPGNNGERLSRQNTCCR</sequence>
<evidence type="ECO:0008006" key="4">
    <source>
        <dbReference type="Google" id="ProtNLM"/>
    </source>
</evidence>
<evidence type="ECO:0000256" key="1">
    <source>
        <dbReference type="SAM" id="MobiDB-lite"/>
    </source>
</evidence>
<dbReference type="SUPFAM" id="SSF74653">
    <property type="entry name" value="TolA/TonB C-terminal domain"/>
    <property type="match status" value="1"/>
</dbReference>
<dbReference type="Proteomes" id="UP000428260">
    <property type="component" value="Chromosome"/>
</dbReference>
<dbReference type="RefSeq" id="WP_158867926.1">
    <property type="nucleotide sequence ID" value="NZ_CP046401.1"/>
</dbReference>
<organism evidence="2 3">
    <name type="scientific">Maribellus comscasis</name>
    <dbReference type="NCBI Taxonomy" id="2681766"/>
    <lineage>
        <taxon>Bacteria</taxon>
        <taxon>Pseudomonadati</taxon>
        <taxon>Bacteroidota</taxon>
        <taxon>Bacteroidia</taxon>
        <taxon>Marinilabiliales</taxon>
        <taxon>Prolixibacteraceae</taxon>
        <taxon>Maribellus</taxon>
    </lineage>
</organism>
<feature type="region of interest" description="Disordered" evidence="1">
    <location>
        <begin position="66"/>
        <end position="88"/>
    </location>
</feature>
<proteinExistence type="predicted"/>